<accession>A0A9P1BZ30</accession>
<dbReference type="Gene3D" id="1.10.238.10">
    <property type="entry name" value="EF-hand"/>
    <property type="match status" value="1"/>
</dbReference>
<keyword evidence="11" id="KW-0407">Ion channel</keyword>
<evidence type="ECO:0000256" key="5">
    <source>
        <dbReference type="ARBA" id="ARBA00023136"/>
    </source>
</evidence>
<keyword evidence="3" id="KW-0106">Calcium</keyword>
<dbReference type="EMBL" id="CAMXCT020000713">
    <property type="protein sequence ID" value="CAL1135787.1"/>
    <property type="molecule type" value="Genomic_DNA"/>
</dbReference>
<keyword evidence="5 7" id="KW-0472">Membrane</keyword>
<evidence type="ECO:0000256" key="4">
    <source>
        <dbReference type="ARBA" id="ARBA00022989"/>
    </source>
</evidence>
<keyword evidence="11" id="KW-0813">Transport</keyword>
<dbReference type="PANTHER" id="PTHR10037">
    <property type="entry name" value="VOLTAGE-GATED CATION CHANNEL CALCIUM AND SODIUM"/>
    <property type="match status" value="1"/>
</dbReference>
<dbReference type="PROSITE" id="PS50222">
    <property type="entry name" value="EF_HAND_2"/>
    <property type="match status" value="2"/>
</dbReference>
<comment type="caution">
    <text evidence="9">The sequence shown here is derived from an EMBL/GenBank/DDBJ whole genome shotgun (WGS) entry which is preliminary data.</text>
</comment>
<organism evidence="9">
    <name type="scientific">Cladocopium goreaui</name>
    <dbReference type="NCBI Taxonomy" id="2562237"/>
    <lineage>
        <taxon>Eukaryota</taxon>
        <taxon>Sar</taxon>
        <taxon>Alveolata</taxon>
        <taxon>Dinophyceae</taxon>
        <taxon>Suessiales</taxon>
        <taxon>Symbiodiniaceae</taxon>
        <taxon>Cladocopium</taxon>
    </lineage>
</organism>
<dbReference type="SUPFAM" id="SSF47473">
    <property type="entry name" value="EF-hand"/>
    <property type="match status" value="1"/>
</dbReference>
<reference evidence="10" key="2">
    <citation type="submission" date="2024-04" db="EMBL/GenBank/DDBJ databases">
        <authorList>
            <person name="Chen Y."/>
            <person name="Shah S."/>
            <person name="Dougan E. K."/>
            <person name="Thang M."/>
            <person name="Chan C."/>
        </authorList>
    </citation>
    <scope>NUCLEOTIDE SEQUENCE [LARGE SCALE GENOMIC DNA]</scope>
</reference>
<feature type="transmembrane region" description="Helical" evidence="7">
    <location>
        <begin position="107"/>
        <end position="126"/>
    </location>
</feature>
<sequence>METDSRTSPPMSPIESCKTSDPMISVGSRKKSTAGAQIHGDFIRAKTVKESGEFSSNSWEKFRRWAKRLTTNPFVQQCMAMVVLFDAYCNCSDIDARAQGNQVNPTLHMAAGLCLVLYSIELGLILSWQGSVALMDWIFLLDVGVIVCGFTEIVMDFFIPEGELAARIGILRLLRLARVIRLLQLLRKTRALRELQKLVTMMSTCLKALAWSFIFCFVVMTIWAMLMVEIIFPLIKEMHRRDPEVFQECPQCLRATSSVMDANLLLFKTVIAGDSWGTIAVPVIEAYPATAIIFVGSLLTLVFGVLNLIVAVVVDTFADARDRDILNLADEMEQDMEADKRFLEGVFNRIDVDKTGQLTLDQLVEGARTDAEFQSRLKVMDIDEMDLVQLFEMIDTDTSGAIEQNEFIRPLSRWVRDSKTAPRFIKYNMMRVMHKQDELQAEQIELQRCFQNHFAEIHQRIDQLQSDLTGHPRNSEQRAGKVGGMAGPSMDADFVVEIVEQPRSSERVTLKRLSESQADVEDAMQRLESLVLRATESALKESTGMVKHLLMDRPAIPEVVPMQIPAPKMVELPRTLQPHPAPHPVPQIQHAEISKGERNHLDDPDDLAAAPMACEDT</sequence>
<dbReference type="GO" id="GO:0001518">
    <property type="term" value="C:voltage-gated sodium channel complex"/>
    <property type="evidence" value="ECO:0007669"/>
    <property type="project" value="TreeGrafter"/>
</dbReference>
<evidence type="ECO:0000256" key="7">
    <source>
        <dbReference type="SAM" id="Phobius"/>
    </source>
</evidence>
<evidence type="ECO:0000256" key="3">
    <source>
        <dbReference type="ARBA" id="ARBA00022837"/>
    </source>
</evidence>
<dbReference type="AlphaFoldDB" id="A0A9P1BZ30"/>
<feature type="region of interest" description="Disordered" evidence="6">
    <location>
        <begin position="597"/>
        <end position="617"/>
    </location>
</feature>
<dbReference type="EMBL" id="CAMXCT030000713">
    <property type="protein sequence ID" value="CAL4769724.1"/>
    <property type="molecule type" value="Genomic_DNA"/>
</dbReference>
<dbReference type="GO" id="GO:0005248">
    <property type="term" value="F:voltage-gated sodium channel activity"/>
    <property type="evidence" value="ECO:0007669"/>
    <property type="project" value="TreeGrafter"/>
</dbReference>
<dbReference type="InterPro" id="IPR005821">
    <property type="entry name" value="Ion_trans_dom"/>
</dbReference>
<feature type="transmembrane region" description="Helical" evidence="7">
    <location>
        <begin position="291"/>
        <end position="314"/>
    </location>
</feature>
<feature type="domain" description="EF-hand" evidence="8">
    <location>
        <begin position="338"/>
        <end position="373"/>
    </location>
</feature>
<dbReference type="InterPro" id="IPR011992">
    <property type="entry name" value="EF-hand-dom_pair"/>
</dbReference>
<feature type="domain" description="EF-hand" evidence="8">
    <location>
        <begin position="382"/>
        <end position="417"/>
    </location>
</feature>
<feature type="region of interest" description="Disordered" evidence="6">
    <location>
        <begin position="1"/>
        <end position="21"/>
    </location>
</feature>
<dbReference type="InterPro" id="IPR018247">
    <property type="entry name" value="EF_Hand_1_Ca_BS"/>
</dbReference>
<keyword evidence="11" id="KW-0406">Ion transport</keyword>
<dbReference type="InterPro" id="IPR043203">
    <property type="entry name" value="VGCC_Ca_Na"/>
</dbReference>
<evidence type="ECO:0000256" key="2">
    <source>
        <dbReference type="ARBA" id="ARBA00022692"/>
    </source>
</evidence>
<reference evidence="9" key="1">
    <citation type="submission" date="2022-10" db="EMBL/GenBank/DDBJ databases">
        <authorList>
            <person name="Chen Y."/>
            <person name="Dougan E. K."/>
            <person name="Chan C."/>
            <person name="Rhodes N."/>
            <person name="Thang M."/>
        </authorList>
    </citation>
    <scope>NUCLEOTIDE SEQUENCE</scope>
</reference>
<proteinExistence type="predicted"/>
<dbReference type="GO" id="GO:0005509">
    <property type="term" value="F:calcium ion binding"/>
    <property type="evidence" value="ECO:0007669"/>
    <property type="project" value="InterPro"/>
</dbReference>
<dbReference type="Gene3D" id="1.20.120.350">
    <property type="entry name" value="Voltage-gated potassium channels. Chain C"/>
    <property type="match status" value="1"/>
</dbReference>
<protein>
    <submittedName>
        <fullName evidence="11">Sodium channel protein type 11 subunit alpha</fullName>
    </submittedName>
</protein>
<evidence type="ECO:0000313" key="11">
    <source>
        <dbReference type="EMBL" id="CAL4769724.1"/>
    </source>
</evidence>
<dbReference type="InterPro" id="IPR002048">
    <property type="entry name" value="EF_hand_dom"/>
</dbReference>
<dbReference type="OrthoDB" id="191686at2759"/>
<evidence type="ECO:0000313" key="9">
    <source>
        <dbReference type="EMBL" id="CAI3982412.1"/>
    </source>
</evidence>
<keyword evidence="12" id="KW-1185">Reference proteome</keyword>
<dbReference type="PANTHER" id="PTHR10037:SF62">
    <property type="entry name" value="SODIUM CHANNEL PROTEIN 60E"/>
    <property type="match status" value="1"/>
</dbReference>
<dbReference type="Pfam" id="PF00520">
    <property type="entry name" value="Ion_trans"/>
    <property type="match status" value="1"/>
</dbReference>
<comment type="subcellular location">
    <subcellularLocation>
        <location evidence="1">Membrane</location>
        <topology evidence="1">Multi-pass membrane protein</topology>
    </subcellularLocation>
</comment>
<evidence type="ECO:0000259" key="8">
    <source>
        <dbReference type="PROSITE" id="PS50222"/>
    </source>
</evidence>
<dbReference type="EMBL" id="CAMXCT010000713">
    <property type="protein sequence ID" value="CAI3982412.1"/>
    <property type="molecule type" value="Genomic_DNA"/>
</dbReference>
<dbReference type="InterPro" id="IPR027359">
    <property type="entry name" value="Volt_channel_dom_sf"/>
</dbReference>
<keyword evidence="4 7" id="KW-1133">Transmembrane helix</keyword>
<evidence type="ECO:0000313" key="10">
    <source>
        <dbReference type="EMBL" id="CAL1135787.1"/>
    </source>
</evidence>
<evidence type="ECO:0000313" key="12">
    <source>
        <dbReference type="Proteomes" id="UP001152797"/>
    </source>
</evidence>
<dbReference type="Gene3D" id="1.10.287.70">
    <property type="match status" value="1"/>
</dbReference>
<gene>
    <name evidence="9" type="ORF">C1SCF055_LOCUS10109</name>
</gene>
<name>A0A9P1BZ30_9DINO</name>
<feature type="compositionally biased region" description="Low complexity" evidence="6">
    <location>
        <begin position="607"/>
        <end position="617"/>
    </location>
</feature>
<dbReference type="PROSITE" id="PS00018">
    <property type="entry name" value="EF_HAND_1"/>
    <property type="match status" value="1"/>
</dbReference>
<feature type="transmembrane region" description="Helical" evidence="7">
    <location>
        <begin position="138"/>
        <end position="159"/>
    </location>
</feature>
<dbReference type="Proteomes" id="UP001152797">
    <property type="component" value="Unassembled WGS sequence"/>
</dbReference>
<evidence type="ECO:0000256" key="6">
    <source>
        <dbReference type="SAM" id="MobiDB-lite"/>
    </source>
</evidence>
<keyword evidence="2 7" id="KW-0812">Transmembrane</keyword>
<evidence type="ECO:0000256" key="1">
    <source>
        <dbReference type="ARBA" id="ARBA00004141"/>
    </source>
</evidence>
<feature type="transmembrane region" description="Helical" evidence="7">
    <location>
        <begin position="208"/>
        <end position="235"/>
    </location>
</feature>